<dbReference type="AlphaFoldDB" id="A0A7S0YRX0"/>
<evidence type="ECO:0000256" key="1">
    <source>
        <dbReference type="SAM" id="Phobius"/>
    </source>
</evidence>
<name>A0A7S0YRX0_9CRYP</name>
<keyword evidence="1" id="KW-1133">Transmembrane helix</keyword>
<protein>
    <recommendedName>
        <fullName evidence="3">Glycosyltransferase 2-like domain-containing protein</fullName>
    </recommendedName>
</protein>
<evidence type="ECO:0008006" key="3">
    <source>
        <dbReference type="Google" id="ProtNLM"/>
    </source>
</evidence>
<dbReference type="SUPFAM" id="SSF53448">
    <property type="entry name" value="Nucleotide-diphospho-sugar transferases"/>
    <property type="match status" value="1"/>
</dbReference>
<keyword evidence="1" id="KW-0472">Membrane</keyword>
<dbReference type="EMBL" id="HBFN01010607">
    <property type="protein sequence ID" value="CAD8790444.1"/>
    <property type="molecule type" value="Transcribed_RNA"/>
</dbReference>
<keyword evidence="1" id="KW-0812">Transmembrane</keyword>
<dbReference type="PANTHER" id="PTHR36851:SF1">
    <property type="entry name" value="GLYCO_TRANS_2-LIKE DOMAIN-CONTAINING PROTEIN"/>
    <property type="match status" value="1"/>
</dbReference>
<gene>
    <name evidence="2" type="ORF">HTEP1355_LOCUS6177</name>
</gene>
<reference evidence="2" key="1">
    <citation type="submission" date="2021-01" db="EMBL/GenBank/DDBJ databases">
        <authorList>
            <person name="Corre E."/>
            <person name="Pelletier E."/>
            <person name="Niang G."/>
            <person name="Scheremetjew M."/>
            <person name="Finn R."/>
            <person name="Kale V."/>
            <person name="Holt S."/>
            <person name="Cochrane G."/>
            <person name="Meng A."/>
            <person name="Brown T."/>
            <person name="Cohen L."/>
        </authorList>
    </citation>
    <scope>NUCLEOTIDE SEQUENCE</scope>
    <source>
        <strain evidence="2">CCMP443</strain>
    </source>
</reference>
<feature type="transmembrane region" description="Helical" evidence="1">
    <location>
        <begin position="553"/>
        <end position="573"/>
    </location>
</feature>
<sequence>MAPHEEGRGGPNPPERVPLLMGGSLVQHVNTMSTTDTQGANRASSGSFTGEGHSLLKPGGVEGLIAEADDVQDAEQCCGHEQTIYSVLARLPAVHTIGVLSVWFYFGRIWLLLQAPEVAVAVVTILMVYGIFRFWLMWGSCFHSMHLIRRSDSREASFWPSKKRPPGTDFFSVWHAVMVPNYKEPIEKLRQTLDTIASQTIAHQVVVVMAMESRDPKAVETATQLQREYGSRLGGFCYALHPLAEGEVAGKSSNENWAARCIAQTMVKSMRINPDNIILTTCDADTYFHPNHFACLSHHYLCDGENRHHRFYLPVTNFMPNINVVPGVCSARYTALSIGRMAELGDPIKNPFPLAIYSVPLKLAMAAKYWDPSVIPEDWHMYFRCVFADQGRVQCTKMMVMVGTEAVEGKDYWDTIKECYLQSVRWQWGAIDLGYLLVQAAVRWDVPLWKRLQLLYTAYDHHLFVVVMSIALISAPFLYGHIPVMLDLNLITGQQVVLQLKDLMLYTWAVHFVCHIIFMSYAEGQVRQVLLRDRLHFDFSGAHMRFPWRQLQLLWFPIGDFALFVIPTIHAHVRMFWSSSFNYVPSAKLGGKPRCPPAATDCCGGRDSTV</sequence>
<feature type="transmembrane region" description="Helical" evidence="1">
    <location>
        <begin position="118"/>
        <end position="136"/>
    </location>
</feature>
<dbReference type="PANTHER" id="PTHR36851">
    <property type="entry name" value="UNNAMED PRODUCT"/>
    <property type="match status" value="1"/>
</dbReference>
<proteinExistence type="predicted"/>
<feature type="transmembrane region" description="Helical" evidence="1">
    <location>
        <begin position="463"/>
        <end position="483"/>
    </location>
</feature>
<evidence type="ECO:0000313" key="2">
    <source>
        <dbReference type="EMBL" id="CAD8790444.1"/>
    </source>
</evidence>
<organism evidence="2">
    <name type="scientific">Hemiselmis tepida</name>
    <dbReference type="NCBI Taxonomy" id="464990"/>
    <lineage>
        <taxon>Eukaryota</taxon>
        <taxon>Cryptophyceae</taxon>
        <taxon>Cryptomonadales</taxon>
        <taxon>Hemiselmidaceae</taxon>
        <taxon>Hemiselmis</taxon>
    </lineage>
</organism>
<accession>A0A7S0YRX0</accession>
<dbReference type="InterPro" id="IPR029044">
    <property type="entry name" value="Nucleotide-diphossugar_trans"/>
</dbReference>
<feature type="transmembrane region" description="Helical" evidence="1">
    <location>
        <begin position="87"/>
        <end position="106"/>
    </location>
</feature>
<feature type="transmembrane region" description="Helical" evidence="1">
    <location>
        <begin position="503"/>
        <end position="522"/>
    </location>
</feature>